<dbReference type="InterPro" id="IPR016181">
    <property type="entry name" value="Acyl_CoA_acyltransferase"/>
</dbReference>
<proteinExistence type="predicted"/>
<dbReference type="SUPFAM" id="SSF55729">
    <property type="entry name" value="Acyl-CoA N-acyltransferases (Nat)"/>
    <property type="match status" value="1"/>
</dbReference>
<dbReference type="GO" id="GO:0016747">
    <property type="term" value="F:acyltransferase activity, transferring groups other than amino-acyl groups"/>
    <property type="evidence" value="ECO:0007669"/>
    <property type="project" value="InterPro"/>
</dbReference>
<dbReference type="EMBL" id="VDUW01000001">
    <property type="protein sequence ID" value="TXL67894.1"/>
    <property type="molecule type" value="Genomic_DNA"/>
</dbReference>
<evidence type="ECO:0000256" key="1">
    <source>
        <dbReference type="ARBA" id="ARBA00022679"/>
    </source>
</evidence>
<dbReference type="OrthoDB" id="2189687at2"/>
<evidence type="ECO:0000313" key="5">
    <source>
        <dbReference type="Proteomes" id="UP000321574"/>
    </source>
</evidence>
<dbReference type="Pfam" id="PF13508">
    <property type="entry name" value="Acetyltransf_7"/>
    <property type="match status" value="1"/>
</dbReference>
<dbReference type="Proteomes" id="UP000321574">
    <property type="component" value="Unassembled WGS sequence"/>
</dbReference>
<dbReference type="PROSITE" id="PS51186">
    <property type="entry name" value="GNAT"/>
    <property type="match status" value="1"/>
</dbReference>
<reference evidence="4 5" key="1">
    <citation type="submission" date="2019-06" db="EMBL/GenBank/DDBJ databases">
        <title>Cerasibacillus sp. nov., isolated from maize field.</title>
        <authorList>
            <person name="Lin S.-Y."/>
            <person name="Tsai C.-F."/>
            <person name="Young C.-C."/>
        </authorList>
    </citation>
    <scope>NUCLEOTIDE SEQUENCE [LARGE SCALE GENOMIC DNA]</scope>
    <source>
        <strain evidence="4 5">CC-CFT480</strain>
    </source>
</reference>
<evidence type="ECO:0000256" key="2">
    <source>
        <dbReference type="ARBA" id="ARBA00023315"/>
    </source>
</evidence>
<dbReference type="PANTHER" id="PTHR43800:SF1">
    <property type="entry name" value="PEPTIDYL-LYSINE N-ACETYLTRANSFERASE YJAB"/>
    <property type="match status" value="1"/>
</dbReference>
<name>A0A5C8P3L1_9BACI</name>
<dbReference type="Gene3D" id="3.40.630.30">
    <property type="match status" value="1"/>
</dbReference>
<protein>
    <submittedName>
        <fullName evidence="4">GNAT family N-acetyltransferase</fullName>
    </submittedName>
</protein>
<dbReference type="CDD" id="cd04301">
    <property type="entry name" value="NAT_SF"/>
    <property type="match status" value="1"/>
</dbReference>
<evidence type="ECO:0000313" key="4">
    <source>
        <dbReference type="EMBL" id="TXL67894.1"/>
    </source>
</evidence>
<organism evidence="4 5">
    <name type="scientific">Cerasibacillus terrae</name>
    <dbReference type="NCBI Taxonomy" id="2498845"/>
    <lineage>
        <taxon>Bacteria</taxon>
        <taxon>Bacillati</taxon>
        <taxon>Bacillota</taxon>
        <taxon>Bacilli</taxon>
        <taxon>Bacillales</taxon>
        <taxon>Bacillaceae</taxon>
        <taxon>Cerasibacillus</taxon>
    </lineage>
</organism>
<keyword evidence="1 4" id="KW-0808">Transferase</keyword>
<gene>
    <name evidence="4" type="ORF">FHP05_02405</name>
</gene>
<keyword evidence="5" id="KW-1185">Reference proteome</keyword>
<dbReference type="AlphaFoldDB" id="A0A5C8P3L1"/>
<dbReference type="PANTHER" id="PTHR43800">
    <property type="entry name" value="PEPTIDYL-LYSINE N-ACETYLTRANSFERASE YJAB"/>
    <property type="match status" value="1"/>
</dbReference>
<evidence type="ECO:0000259" key="3">
    <source>
        <dbReference type="PROSITE" id="PS51186"/>
    </source>
</evidence>
<feature type="domain" description="N-acetyltransferase" evidence="3">
    <location>
        <begin position="3"/>
        <end position="119"/>
    </location>
</feature>
<accession>A0A5C8P3L1</accession>
<sequence>MLIRYKKNIEKIAMGLLSFMPTVKDVKTLQQIIKEYDTNPNWHLHLWKAEDDMIGVIGLQVDDDRLEAGIQHVAVSPSHRNQGIGKKMIAEINQQYHNYHIWAEAEIDDFYNKCCDDVD</sequence>
<dbReference type="RefSeq" id="WP_147665631.1">
    <property type="nucleotide sequence ID" value="NZ_VDUW01000001.1"/>
</dbReference>
<comment type="caution">
    <text evidence="4">The sequence shown here is derived from an EMBL/GenBank/DDBJ whole genome shotgun (WGS) entry which is preliminary data.</text>
</comment>
<keyword evidence="2" id="KW-0012">Acyltransferase</keyword>
<dbReference type="InterPro" id="IPR000182">
    <property type="entry name" value="GNAT_dom"/>
</dbReference>